<keyword evidence="1" id="KW-0732">Signal</keyword>
<reference evidence="2 3" key="1">
    <citation type="submission" date="2020-08" db="EMBL/GenBank/DDBJ databases">
        <title>Genome public.</title>
        <authorList>
            <person name="Liu C."/>
            <person name="Sun Q."/>
        </authorList>
    </citation>
    <scope>NUCLEOTIDE SEQUENCE [LARGE SCALE GENOMIC DNA]</scope>
    <source>
        <strain evidence="2 3">New-7</strain>
    </source>
</reference>
<dbReference type="RefSeq" id="WP_101573816.1">
    <property type="nucleotide sequence ID" value="NZ_JACOOK010000003.1"/>
</dbReference>
<organism evidence="2 3">
    <name type="scientific">Alistipes hominis</name>
    <dbReference type="NCBI Taxonomy" id="2763015"/>
    <lineage>
        <taxon>Bacteria</taxon>
        <taxon>Pseudomonadati</taxon>
        <taxon>Bacteroidota</taxon>
        <taxon>Bacteroidia</taxon>
        <taxon>Bacteroidales</taxon>
        <taxon>Rikenellaceae</taxon>
        <taxon>Alistipes</taxon>
    </lineage>
</organism>
<protein>
    <recommendedName>
        <fullName evidence="4">Lipoprotein</fullName>
    </recommendedName>
</protein>
<gene>
    <name evidence="2" type="ORF">H8S08_06290</name>
</gene>
<accession>A0ABR7CLU4</accession>
<feature type="signal peptide" evidence="1">
    <location>
        <begin position="1"/>
        <end position="19"/>
    </location>
</feature>
<proteinExistence type="predicted"/>
<evidence type="ECO:0000256" key="1">
    <source>
        <dbReference type="SAM" id="SignalP"/>
    </source>
</evidence>
<comment type="caution">
    <text evidence="2">The sequence shown here is derived from an EMBL/GenBank/DDBJ whole genome shotgun (WGS) entry which is preliminary data.</text>
</comment>
<evidence type="ECO:0000313" key="3">
    <source>
        <dbReference type="Proteomes" id="UP000636891"/>
    </source>
</evidence>
<sequence>MKKFFSYAILLFLAAMYMAGCGSGSNTKTAEAVPMTVDSLLAVAGDRIGDSVVVEGFCKTICKKCGRKLFLTGDDSTKTLRIESGESIGMFDAGAVHAIVRVEGRIMEQRIDEDYLQQWADQAAERCESAAAAEQETAQADFGRLQTRLDKYRARIAERNKKEGKNYLSVYYIEADGYEIQ</sequence>
<dbReference type="EMBL" id="JACOOK010000003">
    <property type="protein sequence ID" value="MBC5616628.1"/>
    <property type="molecule type" value="Genomic_DNA"/>
</dbReference>
<feature type="chain" id="PRO_5047169839" description="Lipoprotein" evidence="1">
    <location>
        <begin position="20"/>
        <end position="181"/>
    </location>
</feature>
<name>A0ABR7CLU4_9BACT</name>
<keyword evidence="3" id="KW-1185">Reference proteome</keyword>
<evidence type="ECO:0000313" key="2">
    <source>
        <dbReference type="EMBL" id="MBC5616628.1"/>
    </source>
</evidence>
<dbReference type="Proteomes" id="UP000636891">
    <property type="component" value="Unassembled WGS sequence"/>
</dbReference>
<evidence type="ECO:0008006" key="4">
    <source>
        <dbReference type="Google" id="ProtNLM"/>
    </source>
</evidence>